<dbReference type="PANTHER" id="PTHR19143:SF458">
    <property type="entry name" value="FIBRINOGEN C-TERMINAL DOMAIN-CONTAINING PROTEIN-RELATED"/>
    <property type="match status" value="1"/>
</dbReference>
<dbReference type="SUPFAM" id="SSF56496">
    <property type="entry name" value="Fibrinogen C-terminal domain-like"/>
    <property type="match status" value="1"/>
</dbReference>
<evidence type="ECO:0000259" key="2">
    <source>
        <dbReference type="PROSITE" id="PS51406"/>
    </source>
</evidence>
<dbReference type="InterPro" id="IPR036056">
    <property type="entry name" value="Fibrinogen-like_C"/>
</dbReference>
<feature type="domain" description="Fibrinogen C-terminal" evidence="2">
    <location>
        <begin position="1"/>
        <end position="188"/>
    </location>
</feature>
<dbReference type="PANTHER" id="PTHR19143">
    <property type="entry name" value="FIBRINOGEN/TENASCIN/ANGIOPOEITIN"/>
    <property type="match status" value="1"/>
</dbReference>
<comment type="caution">
    <text evidence="3">The sequence shown here is derived from an EMBL/GenBank/DDBJ whole genome shotgun (WGS) entry which is preliminary data.</text>
</comment>
<dbReference type="GO" id="GO:0005615">
    <property type="term" value="C:extracellular space"/>
    <property type="evidence" value="ECO:0007669"/>
    <property type="project" value="TreeGrafter"/>
</dbReference>
<dbReference type="OMA" id="GHVEDEY"/>
<dbReference type="SMART" id="SM00186">
    <property type="entry name" value="FBG"/>
    <property type="match status" value="1"/>
</dbReference>
<evidence type="ECO:0000313" key="4">
    <source>
        <dbReference type="Proteomes" id="UP000821853"/>
    </source>
</evidence>
<dbReference type="Pfam" id="PF00147">
    <property type="entry name" value="Fibrinogen_C"/>
    <property type="match status" value="1"/>
</dbReference>
<dbReference type="PROSITE" id="PS51406">
    <property type="entry name" value="FIBRINOGEN_C_2"/>
    <property type="match status" value="1"/>
</dbReference>
<dbReference type="InterPro" id="IPR014716">
    <property type="entry name" value="Fibrinogen_a/b/g_C_1"/>
</dbReference>
<dbReference type="InterPro" id="IPR050373">
    <property type="entry name" value="Fibrinogen_C-term_domain"/>
</dbReference>
<accession>A0A9J6GPN2</accession>
<protein>
    <recommendedName>
        <fullName evidence="2">Fibrinogen C-terminal domain-containing protein</fullName>
    </recommendedName>
</protein>
<organism evidence="3 4">
    <name type="scientific">Haemaphysalis longicornis</name>
    <name type="common">Bush tick</name>
    <dbReference type="NCBI Taxonomy" id="44386"/>
    <lineage>
        <taxon>Eukaryota</taxon>
        <taxon>Metazoa</taxon>
        <taxon>Ecdysozoa</taxon>
        <taxon>Arthropoda</taxon>
        <taxon>Chelicerata</taxon>
        <taxon>Arachnida</taxon>
        <taxon>Acari</taxon>
        <taxon>Parasitiformes</taxon>
        <taxon>Ixodida</taxon>
        <taxon>Ixodoidea</taxon>
        <taxon>Ixodidae</taxon>
        <taxon>Haemaphysalinae</taxon>
        <taxon>Haemaphysalis</taxon>
    </lineage>
</organism>
<proteinExistence type="predicted"/>
<sequence length="223" mass="25405">MDTDNGGWTVIQRRGQFGNPVYYFYRNWTEYARGFGDPAKEHWIGNNVLHALTGGHEQMALRVVLTNHTGGSVSVDYNRFQVGSEEEFFKLTLREFLGPPGWEALSNGHNCGFTTFDQDHDKDEENCAVTYRGAGWYSACHRANLNGLNYNGFHESYGDGIEWSQRGSDGLRYDYSYPSVQMMIRPAPPQIDRRSNTSSKPSGDWKRKSAQRKRNNTSASWVP</sequence>
<keyword evidence="4" id="KW-1185">Reference proteome</keyword>
<dbReference type="Gene3D" id="3.90.215.10">
    <property type="entry name" value="Gamma Fibrinogen, chain A, domain 1"/>
    <property type="match status" value="1"/>
</dbReference>
<dbReference type="InterPro" id="IPR002181">
    <property type="entry name" value="Fibrinogen_a/b/g_C_dom"/>
</dbReference>
<gene>
    <name evidence="3" type="ORF">HPB48_016051</name>
</gene>
<dbReference type="OrthoDB" id="6145874at2759"/>
<dbReference type="VEuPathDB" id="VectorBase:HLOH_064465"/>
<feature type="region of interest" description="Disordered" evidence="1">
    <location>
        <begin position="186"/>
        <end position="223"/>
    </location>
</feature>
<evidence type="ECO:0000256" key="1">
    <source>
        <dbReference type="SAM" id="MobiDB-lite"/>
    </source>
</evidence>
<name>A0A9J6GPN2_HAELO</name>
<evidence type="ECO:0000313" key="3">
    <source>
        <dbReference type="EMBL" id="KAH9377323.1"/>
    </source>
</evidence>
<dbReference type="Proteomes" id="UP000821853">
    <property type="component" value="Unassembled WGS sequence"/>
</dbReference>
<dbReference type="AlphaFoldDB" id="A0A9J6GPN2"/>
<dbReference type="EMBL" id="JABSTR010000008">
    <property type="protein sequence ID" value="KAH9377323.1"/>
    <property type="molecule type" value="Genomic_DNA"/>
</dbReference>
<reference evidence="3 4" key="1">
    <citation type="journal article" date="2020" name="Cell">
        <title>Large-Scale Comparative Analyses of Tick Genomes Elucidate Their Genetic Diversity and Vector Capacities.</title>
        <authorList>
            <consortium name="Tick Genome and Microbiome Consortium (TIGMIC)"/>
            <person name="Jia N."/>
            <person name="Wang J."/>
            <person name="Shi W."/>
            <person name="Du L."/>
            <person name="Sun Y."/>
            <person name="Zhan W."/>
            <person name="Jiang J.F."/>
            <person name="Wang Q."/>
            <person name="Zhang B."/>
            <person name="Ji P."/>
            <person name="Bell-Sakyi L."/>
            <person name="Cui X.M."/>
            <person name="Yuan T.T."/>
            <person name="Jiang B.G."/>
            <person name="Yang W.F."/>
            <person name="Lam T.T."/>
            <person name="Chang Q.C."/>
            <person name="Ding S.J."/>
            <person name="Wang X.J."/>
            <person name="Zhu J.G."/>
            <person name="Ruan X.D."/>
            <person name="Zhao L."/>
            <person name="Wei J.T."/>
            <person name="Ye R.Z."/>
            <person name="Que T.C."/>
            <person name="Du C.H."/>
            <person name="Zhou Y.H."/>
            <person name="Cheng J.X."/>
            <person name="Dai P.F."/>
            <person name="Guo W.B."/>
            <person name="Han X.H."/>
            <person name="Huang E.J."/>
            <person name="Li L.F."/>
            <person name="Wei W."/>
            <person name="Gao Y.C."/>
            <person name="Liu J.Z."/>
            <person name="Shao H.Z."/>
            <person name="Wang X."/>
            <person name="Wang C.C."/>
            <person name="Yang T.C."/>
            <person name="Huo Q.B."/>
            <person name="Li W."/>
            <person name="Chen H.Y."/>
            <person name="Chen S.E."/>
            <person name="Zhou L.G."/>
            <person name="Ni X.B."/>
            <person name="Tian J.H."/>
            <person name="Sheng Y."/>
            <person name="Liu T."/>
            <person name="Pan Y.S."/>
            <person name="Xia L.Y."/>
            <person name="Li J."/>
            <person name="Zhao F."/>
            <person name="Cao W.C."/>
        </authorList>
    </citation>
    <scope>NUCLEOTIDE SEQUENCE [LARGE SCALE GENOMIC DNA]</scope>
    <source>
        <strain evidence="3">HaeL-2018</strain>
    </source>
</reference>